<dbReference type="EMBL" id="JBJQOH010000003">
    <property type="protein sequence ID" value="KAL3692865.1"/>
    <property type="molecule type" value="Genomic_DNA"/>
</dbReference>
<keyword evidence="3" id="KW-1185">Reference proteome</keyword>
<evidence type="ECO:0008006" key="4">
    <source>
        <dbReference type="Google" id="ProtNLM"/>
    </source>
</evidence>
<dbReference type="PANTHER" id="PTHR34671:SF19">
    <property type="entry name" value="EMBRYONIC ABUNDANT PROTEIN 1"/>
    <property type="match status" value="1"/>
</dbReference>
<dbReference type="Proteomes" id="UP001633002">
    <property type="component" value="Unassembled WGS sequence"/>
</dbReference>
<accession>A0ABD3HMQ3</accession>
<dbReference type="AlphaFoldDB" id="A0ABD3HMQ3"/>
<organism evidence="2 3">
    <name type="scientific">Riccia sorocarpa</name>
    <dbReference type="NCBI Taxonomy" id="122646"/>
    <lineage>
        <taxon>Eukaryota</taxon>
        <taxon>Viridiplantae</taxon>
        <taxon>Streptophyta</taxon>
        <taxon>Embryophyta</taxon>
        <taxon>Marchantiophyta</taxon>
        <taxon>Marchantiopsida</taxon>
        <taxon>Marchantiidae</taxon>
        <taxon>Marchantiales</taxon>
        <taxon>Ricciaceae</taxon>
        <taxon>Riccia</taxon>
    </lineage>
</organism>
<protein>
    <recommendedName>
        <fullName evidence="4">Small EDRK-rich factor-like N-terminal domain-containing protein</fullName>
    </recommendedName>
</protein>
<dbReference type="InterPro" id="IPR000389">
    <property type="entry name" value="Small_hydrophilic_seed_prot"/>
</dbReference>
<dbReference type="Pfam" id="PF00477">
    <property type="entry name" value="LEA_5"/>
    <property type="match status" value="1"/>
</dbReference>
<evidence type="ECO:0000256" key="1">
    <source>
        <dbReference type="SAM" id="MobiDB-lite"/>
    </source>
</evidence>
<feature type="compositionally biased region" description="Basic and acidic residues" evidence="1">
    <location>
        <begin position="73"/>
        <end position="105"/>
    </location>
</feature>
<dbReference type="PANTHER" id="PTHR34671">
    <property type="entry name" value="EM-LIKE PROTEIN GEA1"/>
    <property type="match status" value="1"/>
</dbReference>
<comment type="caution">
    <text evidence="2">The sequence shown here is derived from an EMBL/GenBank/DDBJ whole genome shotgun (WGS) entry which is preliminary data.</text>
</comment>
<gene>
    <name evidence="2" type="ORF">R1sor_006516</name>
</gene>
<sequence>MEWIGPCLSEYEDIHAVRVQSVKMASEQERKELDERAKQGKEVVPGGRGGKSVEAQERLAEGRRKGGKKGGSSRKEENTEDQKAGEEATKQEEKNVDASKARDLL</sequence>
<feature type="region of interest" description="Disordered" evidence="1">
    <location>
        <begin position="28"/>
        <end position="105"/>
    </location>
</feature>
<evidence type="ECO:0000313" key="3">
    <source>
        <dbReference type="Proteomes" id="UP001633002"/>
    </source>
</evidence>
<dbReference type="InterPro" id="IPR038956">
    <property type="entry name" value="LEA_5"/>
</dbReference>
<feature type="compositionally biased region" description="Basic and acidic residues" evidence="1">
    <location>
        <begin position="54"/>
        <end position="64"/>
    </location>
</feature>
<feature type="compositionally biased region" description="Basic and acidic residues" evidence="1">
    <location>
        <begin position="28"/>
        <end position="41"/>
    </location>
</feature>
<reference evidence="2 3" key="1">
    <citation type="submission" date="2024-09" db="EMBL/GenBank/DDBJ databases">
        <title>Chromosome-scale assembly of Riccia sorocarpa.</title>
        <authorList>
            <person name="Paukszto L."/>
        </authorList>
    </citation>
    <scope>NUCLEOTIDE SEQUENCE [LARGE SCALE GENOMIC DNA]</scope>
    <source>
        <strain evidence="2">LP-2024</strain>
        <tissue evidence="2">Aerial parts of the thallus</tissue>
    </source>
</reference>
<name>A0ABD3HMQ3_9MARC</name>
<proteinExistence type="predicted"/>
<evidence type="ECO:0000313" key="2">
    <source>
        <dbReference type="EMBL" id="KAL3692865.1"/>
    </source>
</evidence>